<feature type="compositionally biased region" description="Polar residues" evidence="6">
    <location>
        <begin position="236"/>
        <end position="270"/>
    </location>
</feature>
<dbReference type="Proteomes" id="UP000636709">
    <property type="component" value="Unassembled WGS sequence"/>
</dbReference>
<dbReference type="OrthoDB" id="6017at2759"/>
<keyword evidence="11" id="KW-1185">Reference proteome</keyword>
<dbReference type="SMART" id="SM00297">
    <property type="entry name" value="BROMO"/>
    <property type="match status" value="1"/>
</dbReference>
<keyword evidence="4" id="KW-0103">Bromodomain</keyword>
<dbReference type="InterPro" id="IPR001487">
    <property type="entry name" value="Bromodomain"/>
</dbReference>
<dbReference type="InterPro" id="IPR001650">
    <property type="entry name" value="Helicase_C-like"/>
</dbReference>
<feature type="compositionally biased region" description="Polar residues" evidence="6">
    <location>
        <begin position="391"/>
        <end position="404"/>
    </location>
</feature>
<evidence type="ECO:0000256" key="6">
    <source>
        <dbReference type="SAM" id="MobiDB-lite"/>
    </source>
</evidence>
<dbReference type="PROSITE" id="PS51192">
    <property type="entry name" value="HELICASE_ATP_BIND_1"/>
    <property type="match status" value="1"/>
</dbReference>
<feature type="compositionally biased region" description="Low complexity" evidence="6">
    <location>
        <begin position="1638"/>
        <end position="1649"/>
    </location>
</feature>
<dbReference type="CDD" id="cd18793">
    <property type="entry name" value="SF2_C_SNF"/>
    <property type="match status" value="1"/>
</dbReference>
<dbReference type="GO" id="GO:0016787">
    <property type="term" value="F:hydrolase activity"/>
    <property type="evidence" value="ECO:0007669"/>
    <property type="project" value="UniProtKB-KW"/>
</dbReference>
<dbReference type="InterPro" id="IPR038718">
    <property type="entry name" value="SNF2-like_sf"/>
</dbReference>
<dbReference type="PROSITE" id="PS51666">
    <property type="entry name" value="QLQ"/>
    <property type="match status" value="1"/>
</dbReference>
<sequence length="2126" mass="238678">MMHNHEQQQAYQSSAPHGMMGPGGGGNFPQSSSPMPPFQGQRNLPLSGVPQGMVGGQVHNQVAMQQQYLKLAMQQQQQKAAQGMLLQQQAKMNMPGSSSRDQDMVNNPAKMQEFMALQAQMFKRQAEQLQQAEKQKEQGQPSSNEQRSGDMRPPMPPPGVPGHQLPSVGMMRPMQPMQGQVGMGSAGGGGGPLTPLQFQAIQAWAKENNFDLSNPANMSAISQLLPIWQSSRMAAMQKQNEATMAAQQQATPSQVNSDTAGHGNVPSQGAPSKPRQPLPPSSVSGGEEAKVVNSSNMQLQQQLSVHNRDGSNERPVRPPMSVGNGAQTMHIPQSSGHVNKFPEQSNPKNAITNSEAAQMQHARQIQQLNQPAAPKATPGESGGSQPPTPSARPQTGQTGFTKNQLHVLKAQILAFRRLKRGDRTLPPEVLELIVSGRAPDSQGQQISGPQATHNRERPGISSADEHGRHMESSDKAPEKPAPSKGPCLPKVEVSASEDKASPSSGPGPMQVMKASPKESLKIGPVSVPEPSNATVIKSEQDLERGVQRTPGRIDCSAERGKSLPAESGSTDAEQAKRAGSTSSAPAPRDVPRKYHGPLFDFPSFTRRHDSLGPANYNSNLSLGYDVKDLLAQEGMIVLGKKREDNLKKISGLLAINLERKRIRPDLVLRLQIEEKKLKLLEHQARLRDEVEHEQQEIMAMPDRIYRKFVRQCERQRLDLARQVQQMQKASREKQLKSIFQWRKKLLETHWSIRDARITRNRGVAKYHERMLREFSKRKDDDRNKRMEALKNNDVERYRQILLEQQTSVPGDAAQRYNVLSSFLTQTEEYLYKLGGKITAAKSQQQVEEAANAAAAAARAQGLSEEEVKAAAQCAGQEVMIRNTFSEMNAPRENTSVNKYYTLAHAVSERVTKQPSLLRAGTLREYQLVGLQWMLSLYNNKLNGILADEMGLGKTVQVMALIAYLMEFKGNFGPHLIIVPNAVLVNWKSELLNWLPSASCIFYVGAKDQRQRLFSQEVLAMKFNVLVTTYEFVMFDRSKLSRIDWKYIIIDEAQRMKDRDSVLARDLDRYRCQRRLLLTGTPLQNDLKELWSLLNLLLPEVFDSSKAFQDWFSKPFQREAQTHSEEEDDWLETEKKVIIIHRLHQILEPFMLRRRVEDVEGSLPRKDSIVLRCRMSAIQGAIYDWIKSTGTIRVDPEDEKKRAQRNPMYQCKTYKNLNNKCMELRKVCNHPLLSYPFLNHGRDFMIRSCGKLWNLDRILVKLHRAGHRVLLFSTMTKLLDIMEDYLQWRRLVYRRIDGTTSLEDRESAIVDFNRPNSDCFIFLLSIRAAGRGLNLQSADTVVIYDPDPNPQNEEQAVARAHRIGQTREVKVIYMEAVVDNISSYQKEDELRNGGSGDLEDDLAGKDRYMGSIESLIRNNIQQYKIDMADEVINAGRFDQRTTHEERRMTLETLLHDDERYQETVHDVPSLQEVNRMIARTEREVELFDQMDEDFDWTGDMMKHHQVPKWLRVSSSEVDAVVTSLSKKPSKNMSSGGIALDTNDTPEKRRGRPKSNGKYSIYREIDDEDLEESDEDSEERNTTTPLPDEGEIGEFEDEEENDDSVPDNKDESEEEEPINDDGYNFTDGLRSRKTNRMEDAGSTGSSSGSRRLPPPAPSSSSKKLRSLSALDARPGSLSRRTPDDLEEGEIAMSGDSHMDLQQSGSWNHERDDGEDEQVLQPKIKRKRSIRIRPRPNAEKQEDRSGGEGVFPQRAARQQDAIHPVVKQKRNMPSRKVSPASRTGKLTYLSGAGEGSAERSKENWSSKPIDSATPEFRSTKMSDSMQRKCKNVISKLWRRIDKEGHQIIPNISSWWRRNENSSFRGPAGSTLDLQKIEQRVDGFEYSAVTEFIADMQQMLKSVVQHFSFRHEVRIEAETLHNLFFNIMKIAFPDSDFSEAKNAMSFSNPGGAASGAAGPSTKHAALGHKRRASTSEAEQHGSGHNSRHTEVPSRPHSSRFERDSRHSGSGSRDQLPDGAGLLHPSDMFIVKKKRQERARSSIGSPSSSGRAGPLSPTNPGRPGPLPSPRGSRTPFQRDAHPSQQSMHSAIWGAHSDHGGGSSTPGIGDIQWAKPAKRQRTDTGKRRPSHL</sequence>
<keyword evidence="2" id="KW-0378">Hydrolase</keyword>
<evidence type="ECO:0000259" key="8">
    <source>
        <dbReference type="PROSITE" id="PS51194"/>
    </source>
</evidence>
<feature type="region of interest" description="Disordered" evidence="6">
    <location>
        <begin position="303"/>
        <end position="405"/>
    </location>
</feature>
<dbReference type="EMBL" id="JACEFO010000423">
    <property type="protein sequence ID" value="KAF8772244.1"/>
    <property type="molecule type" value="Genomic_DNA"/>
</dbReference>
<feature type="compositionally biased region" description="Polar residues" evidence="6">
    <location>
        <begin position="324"/>
        <end position="370"/>
    </location>
</feature>
<feature type="region of interest" description="Disordered" evidence="6">
    <location>
        <begin position="236"/>
        <end position="291"/>
    </location>
</feature>
<dbReference type="InterPro" id="IPR014001">
    <property type="entry name" value="Helicase_ATP-bd"/>
</dbReference>
<feature type="compositionally biased region" description="Acidic residues" evidence="6">
    <location>
        <begin position="1563"/>
        <end position="1576"/>
    </location>
</feature>
<dbReference type="Pfam" id="PF00271">
    <property type="entry name" value="Helicase_C"/>
    <property type="match status" value="1"/>
</dbReference>
<feature type="compositionally biased region" description="Acidic residues" evidence="6">
    <location>
        <begin position="1586"/>
        <end position="1617"/>
    </location>
</feature>
<feature type="compositionally biased region" description="Low complexity" evidence="6">
    <location>
        <begin position="2036"/>
        <end position="2054"/>
    </location>
</feature>
<keyword evidence="3" id="KW-0804">Transcription</keyword>
<feature type="compositionally biased region" description="Low complexity" evidence="6">
    <location>
        <begin position="1656"/>
        <end position="1668"/>
    </location>
</feature>
<feature type="compositionally biased region" description="Basic and acidic residues" evidence="6">
    <location>
        <begin position="453"/>
        <end position="478"/>
    </location>
</feature>
<dbReference type="InterPro" id="IPR014978">
    <property type="entry name" value="Gln-Leu-Gln_QLQ"/>
</dbReference>
<dbReference type="GO" id="GO:0005634">
    <property type="term" value="C:nucleus"/>
    <property type="evidence" value="ECO:0007669"/>
    <property type="project" value="UniProtKB-SubCell"/>
</dbReference>
<feature type="compositionally biased region" description="Polar residues" evidence="6">
    <location>
        <begin position="441"/>
        <end position="452"/>
    </location>
</feature>
<dbReference type="GO" id="GO:0006355">
    <property type="term" value="P:regulation of DNA-templated transcription"/>
    <property type="evidence" value="ECO:0007669"/>
    <property type="project" value="InterPro"/>
</dbReference>
<dbReference type="FunFam" id="1.20.920.10:FF:000038">
    <property type="entry name" value="Brahma1"/>
    <property type="match status" value="1"/>
</dbReference>
<feature type="compositionally biased region" description="Basic and acidic residues" evidence="6">
    <location>
        <begin position="1973"/>
        <end position="2002"/>
    </location>
</feature>
<organism evidence="10 11">
    <name type="scientific">Digitaria exilis</name>
    <dbReference type="NCBI Taxonomy" id="1010633"/>
    <lineage>
        <taxon>Eukaryota</taxon>
        <taxon>Viridiplantae</taxon>
        <taxon>Streptophyta</taxon>
        <taxon>Embryophyta</taxon>
        <taxon>Tracheophyta</taxon>
        <taxon>Spermatophyta</taxon>
        <taxon>Magnoliopsida</taxon>
        <taxon>Liliopsida</taxon>
        <taxon>Poales</taxon>
        <taxon>Poaceae</taxon>
        <taxon>PACMAD clade</taxon>
        <taxon>Panicoideae</taxon>
        <taxon>Panicodae</taxon>
        <taxon>Paniceae</taxon>
        <taxon>Anthephorinae</taxon>
        <taxon>Digitaria</taxon>
    </lineage>
</organism>
<feature type="region of interest" description="Disordered" evidence="6">
    <location>
        <begin position="435"/>
        <end position="594"/>
    </location>
</feature>
<feature type="compositionally biased region" description="Basic and acidic residues" evidence="6">
    <location>
        <begin position="1733"/>
        <end position="1743"/>
    </location>
</feature>
<feature type="compositionally biased region" description="Basic residues" evidence="6">
    <location>
        <begin position="1720"/>
        <end position="1731"/>
    </location>
</feature>
<dbReference type="SMART" id="SM00487">
    <property type="entry name" value="DEXDc"/>
    <property type="match status" value="1"/>
</dbReference>
<dbReference type="SUPFAM" id="SSF52540">
    <property type="entry name" value="P-loop containing nucleoside triphosphate hydrolases"/>
    <property type="match status" value="2"/>
</dbReference>
<dbReference type="FunFam" id="3.40.50.300:FF:000762">
    <property type="entry name" value="ATP-dependent helicase BRM"/>
    <property type="match status" value="1"/>
</dbReference>
<gene>
    <name evidence="10" type="ORF">HU200_005959</name>
</gene>
<dbReference type="InterPro" id="IPR049730">
    <property type="entry name" value="SNF2/RAD54-like_C"/>
</dbReference>
<dbReference type="Pfam" id="PF08880">
    <property type="entry name" value="QLQ"/>
    <property type="match status" value="1"/>
</dbReference>
<evidence type="ECO:0000313" key="10">
    <source>
        <dbReference type="EMBL" id="KAF8772244.1"/>
    </source>
</evidence>
<feature type="domain" description="Helicase C-terminal" evidence="8">
    <location>
        <begin position="1253"/>
        <end position="1430"/>
    </location>
</feature>
<dbReference type="PROSITE" id="PS51194">
    <property type="entry name" value="HELICASE_CTER"/>
    <property type="match status" value="1"/>
</dbReference>
<dbReference type="Pfam" id="PF00176">
    <property type="entry name" value="SNF2-rel_dom"/>
    <property type="match status" value="1"/>
</dbReference>
<feature type="compositionally biased region" description="Low complexity" evidence="6">
    <location>
        <begin position="1945"/>
        <end position="1956"/>
    </location>
</feature>
<feature type="domain" description="QLQ" evidence="9">
    <location>
        <begin position="399"/>
        <end position="435"/>
    </location>
</feature>
<protein>
    <recommendedName>
        <fullName evidence="12">Brahma1</fullName>
    </recommendedName>
</protein>
<comment type="subcellular location">
    <subcellularLocation>
        <location evidence="1">Nucleus</location>
    </subcellularLocation>
</comment>
<feature type="compositionally biased region" description="Polar residues" evidence="6">
    <location>
        <begin position="1521"/>
        <end position="1533"/>
    </location>
</feature>
<dbReference type="InterPro" id="IPR036427">
    <property type="entry name" value="Bromodomain-like_sf"/>
</dbReference>
<dbReference type="Gene3D" id="1.20.5.170">
    <property type="match status" value="1"/>
</dbReference>
<dbReference type="PANTHER" id="PTHR10799">
    <property type="entry name" value="SNF2/RAD54 HELICASE FAMILY"/>
    <property type="match status" value="1"/>
</dbReference>
<dbReference type="Gene3D" id="3.40.50.300">
    <property type="entry name" value="P-loop containing nucleotide triphosphate hydrolases"/>
    <property type="match status" value="1"/>
</dbReference>
<dbReference type="SMART" id="SM00951">
    <property type="entry name" value="QLQ"/>
    <property type="match status" value="1"/>
</dbReference>
<dbReference type="FunFam" id="3.40.50.10810:FF:000017">
    <property type="entry name" value="ATP-dependent helicase BRM"/>
    <property type="match status" value="1"/>
</dbReference>
<keyword evidence="3" id="KW-0805">Transcription regulation</keyword>
<evidence type="ECO:0000256" key="1">
    <source>
        <dbReference type="ARBA" id="ARBA00004123"/>
    </source>
</evidence>
<feature type="compositionally biased region" description="Basic and acidic residues" evidence="6">
    <location>
        <begin position="306"/>
        <end position="316"/>
    </location>
</feature>
<dbReference type="InterPro" id="IPR000330">
    <property type="entry name" value="SNF2_N"/>
</dbReference>
<dbReference type="GO" id="GO:0005524">
    <property type="term" value="F:ATP binding"/>
    <property type="evidence" value="ECO:0007669"/>
    <property type="project" value="InterPro"/>
</dbReference>
<keyword evidence="5" id="KW-0539">Nucleus</keyword>
<dbReference type="SMART" id="SM00490">
    <property type="entry name" value="HELICc"/>
    <property type="match status" value="1"/>
</dbReference>
<evidence type="ECO:0000256" key="4">
    <source>
        <dbReference type="ARBA" id="ARBA00023117"/>
    </source>
</evidence>
<feature type="domain" description="Helicase ATP-binding" evidence="7">
    <location>
        <begin position="934"/>
        <end position="1099"/>
    </location>
</feature>
<dbReference type="Gene3D" id="3.40.50.10810">
    <property type="entry name" value="Tandem AAA-ATPase domain"/>
    <property type="match status" value="1"/>
</dbReference>
<dbReference type="SUPFAM" id="SSF47370">
    <property type="entry name" value="Bromodomain"/>
    <property type="match status" value="1"/>
</dbReference>
<feature type="region of interest" description="Disordered" evidence="6">
    <location>
        <begin position="1521"/>
        <end position="1820"/>
    </location>
</feature>
<dbReference type="InterPro" id="IPR027417">
    <property type="entry name" value="P-loop_NTPase"/>
</dbReference>
<accession>A0A835FPT2</accession>
<comment type="caution">
    <text evidence="10">The sequence shown here is derived from an EMBL/GenBank/DDBJ whole genome shotgun (WGS) entry which is preliminary data.</text>
</comment>
<dbReference type="Gene3D" id="1.20.920.10">
    <property type="entry name" value="Bromodomain-like"/>
    <property type="match status" value="1"/>
</dbReference>
<name>A0A835FPT2_9POAL</name>
<feature type="region of interest" description="Disordered" evidence="6">
    <location>
        <begin position="1945"/>
        <end position="2126"/>
    </location>
</feature>
<evidence type="ECO:0000259" key="7">
    <source>
        <dbReference type="PROSITE" id="PS51192"/>
    </source>
</evidence>
<feature type="region of interest" description="Disordered" evidence="6">
    <location>
        <begin position="1"/>
        <end position="52"/>
    </location>
</feature>
<feature type="region of interest" description="Disordered" evidence="6">
    <location>
        <begin position="123"/>
        <end position="167"/>
    </location>
</feature>
<evidence type="ECO:0000256" key="3">
    <source>
        <dbReference type="ARBA" id="ARBA00023015"/>
    </source>
</evidence>
<evidence type="ECO:0000313" key="11">
    <source>
        <dbReference type="Proteomes" id="UP000636709"/>
    </source>
</evidence>
<evidence type="ECO:0000259" key="9">
    <source>
        <dbReference type="PROSITE" id="PS51666"/>
    </source>
</evidence>
<evidence type="ECO:0008006" key="12">
    <source>
        <dbReference type="Google" id="ProtNLM"/>
    </source>
</evidence>
<reference evidence="10" key="1">
    <citation type="submission" date="2020-07" db="EMBL/GenBank/DDBJ databases">
        <title>Genome sequence and genetic diversity analysis of an under-domesticated orphan crop, white fonio (Digitaria exilis).</title>
        <authorList>
            <person name="Bennetzen J.L."/>
            <person name="Chen S."/>
            <person name="Ma X."/>
            <person name="Wang X."/>
            <person name="Yssel A.E.J."/>
            <person name="Chaluvadi S.R."/>
            <person name="Johnson M."/>
            <person name="Gangashetty P."/>
            <person name="Hamidou F."/>
            <person name="Sanogo M.D."/>
            <person name="Zwaenepoel A."/>
            <person name="Wallace J."/>
            <person name="Van De Peer Y."/>
            <person name="Van Deynze A."/>
        </authorList>
    </citation>
    <scope>NUCLEOTIDE SEQUENCE</scope>
    <source>
        <tissue evidence="10">Leaves</tissue>
    </source>
</reference>
<proteinExistence type="predicted"/>
<evidence type="ECO:0000256" key="5">
    <source>
        <dbReference type="ARBA" id="ARBA00023242"/>
    </source>
</evidence>
<evidence type="ECO:0000256" key="2">
    <source>
        <dbReference type="ARBA" id="ARBA00022801"/>
    </source>
</evidence>